<dbReference type="EMBL" id="CM001222">
    <property type="protein sequence ID" value="KEH27127.1"/>
    <property type="molecule type" value="Genomic_DNA"/>
</dbReference>
<keyword evidence="4" id="KW-1185">Reference proteome</keyword>
<sequence length="61" mass="6488">MLLDGFRLCWFSCLFGGPFCFVDSIFASRLAALVSQGSDVVVVLWMCGGGDSVVVVVVVVI</sequence>
<keyword evidence="1" id="KW-0472">Membrane</keyword>
<name>A0A072UBX4_MEDTR</name>
<feature type="transmembrane region" description="Helical" evidence="1">
    <location>
        <begin position="40"/>
        <end position="60"/>
    </location>
</feature>
<dbReference type="EnsemblPlants" id="KEH27127">
    <property type="protein sequence ID" value="KEH27127"/>
    <property type="gene ID" value="MTR_6g086830"/>
</dbReference>
<reference evidence="3" key="3">
    <citation type="submission" date="2015-04" db="UniProtKB">
        <authorList>
            <consortium name="EnsemblPlants"/>
        </authorList>
    </citation>
    <scope>IDENTIFICATION</scope>
    <source>
        <strain evidence="3">cv. Jemalong A17</strain>
    </source>
</reference>
<evidence type="ECO:0000313" key="2">
    <source>
        <dbReference type="EMBL" id="KEH27127.1"/>
    </source>
</evidence>
<keyword evidence="1" id="KW-1133">Transmembrane helix</keyword>
<dbReference type="AlphaFoldDB" id="A0A072UBX4"/>
<feature type="transmembrane region" description="Helical" evidence="1">
    <location>
        <begin position="7"/>
        <end position="28"/>
    </location>
</feature>
<evidence type="ECO:0000256" key="1">
    <source>
        <dbReference type="SAM" id="Phobius"/>
    </source>
</evidence>
<proteinExistence type="predicted"/>
<reference evidence="2 4" key="2">
    <citation type="journal article" date="2014" name="BMC Genomics">
        <title>An improved genome release (version Mt4.0) for the model legume Medicago truncatula.</title>
        <authorList>
            <person name="Tang H."/>
            <person name="Krishnakumar V."/>
            <person name="Bidwell S."/>
            <person name="Rosen B."/>
            <person name="Chan A."/>
            <person name="Zhou S."/>
            <person name="Gentzbittel L."/>
            <person name="Childs K.L."/>
            <person name="Yandell M."/>
            <person name="Gundlach H."/>
            <person name="Mayer K.F."/>
            <person name="Schwartz D.C."/>
            <person name="Town C.D."/>
        </authorList>
    </citation>
    <scope>GENOME REANNOTATION</scope>
    <source>
        <strain evidence="2">A17</strain>
        <strain evidence="3 4">cv. Jemalong A17</strain>
    </source>
</reference>
<organism evidence="2 4">
    <name type="scientific">Medicago truncatula</name>
    <name type="common">Barrel medic</name>
    <name type="synonym">Medicago tribuloides</name>
    <dbReference type="NCBI Taxonomy" id="3880"/>
    <lineage>
        <taxon>Eukaryota</taxon>
        <taxon>Viridiplantae</taxon>
        <taxon>Streptophyta</taxon>
        <taxon>Embryophyta</taxon>
        <taxon>Tracheophyta</taxon>
        <taxon>Spermatophyta</taxon>
        <taxon>Magnoliopsida</taxon>
        <taxon>eudicotyledons</taxon>
        <taxon>Gunneridae</taxon>
        <taxon>Pentapetalae</taxon>
        <taxon>rosids</taxon>
        <taxon>fabids</taxon>
        <taxon>Fabales</taxon>
        <taxon>Fabaceae</taxon>
        <taxon>Papilionoideae</taxon>
        <taxon>50 kb inversion clade</taxon>
        <taxon>NPAAA clade</taxon>
        <taxon>Hologalegina</taxon>
        <taxon>IRL clade</taxon>
        <taxon>Trifolieae</taxon>
        <taxon>Medicago</taxon>
    </lineage>
</organism>
<accession>A0A072UBX4</accession>
<dbReference type="HOGENOM" id="CLU_2926125_0_0_1"/>
<evidence type="ECO:0000313" key="4">
    <source>
        <dbReference type="Proteomes" id="UP000002051"/>
    </source>
</evidence>
<reference evidence="2 4" key="1">
    <citation type="journal article" date="2011" name="Nature">
        <title>The Medicago genome provides insight into the evolution of rhizobial symbioses.</title>
        <authorList>
            <person name="Young N.D."/>
            <person name="Debelle F."/>
            <person name="Oldroyd G.E."/>
            <person name="Geurts R."/>
            <person name="Cannon S.B."/>
            <person name="Udvardi M.K."/>
            <person name="Benedito V.A."/>
            <person name="Mayer K.F."/>
            <person name="Gouzy J."/>
            <person name="Schoof H."/>
            <person name="Van de Peer Y."/>
            <person name="Proost S."/>
            <person name="Cook D.R."/>
            <person name="Meyers B.C."/>
            <person name="Spannagl M."/>
            <person name="Cheung F."/>
            <person name="De Mita S."/>
            <person name="Krishnakumar V."/>
            <person name="Gundlach H."/>
            <person name="Zhou S."/>
            <person name="Mudge J."/>
            <person name="Bharti A.K."/>
            <person name="Murray J.D."/>
            <person name="Naoumkina M.A."/>
            <person name="Rosen B."/>
            <person name="Silverstein K.A."/>
            <person name="Tang H."/>
            <person name="Rombauts S."/>
            <person name="Zhao P.X."/>
            <person name="Zhou P."/>
            <person name="Barbe V."/>
            <person name="Bardou P."/>
            <person name="Bechner M."/>
            <person name="Bellec A."/>
            <person name="Berger A."/>
            <person name="Berges H."/>
            <person name="Bidwell S."/>
            <person name="Bisseling T."/>
            <person name="Choisne N."/>
            <person name="Couloux A."/>
            <person name="Denny R."/>
            <person name="Deshpande S."/>
            <person name="Dai X."/>
            <person name="Doyle J.J."/>
            <person name="Dudez A.M."/>
            <person name="Farmer A.D."/>
            <person name="Fouteau S."/>
            <person name="Franken C."/>
            <person name="Gibelin C."/>
            <person name="Gish J."/>
            <person name="Goldstein S."/>
            <person name="Gonzalez A.J."/>
            <person name="Green P.J."/>
            <person name="Hallab A."/>
            <person name="Hartog M."/>
            <person name="Hua A."/>
            <person name="Humphray S.J."/>
            <person name="Jeong D.H."/>
            <person name="Jing Y."/>
            <person name="Jocker A."/>
            <person name="Kenton S.M."/>
            <person name="Kim D.J."/>
            <person name="Klee K."/>
            <person name="Lai H."/>
            <person name="Lang C."/>
            <person name="Lin S."/>
            <person name="Macmil S.L."/>
            <person name="Magdelenat G."/>
            <person name="Matthews L."/>
            <person name="McCorrison J."/>
            <person name="Monaghan E.L."/>
            <person name="Mun J.H."/>
            <person name="Najar F.Z."/>
            <person name="Nicholson C."/>
            <person name="Noirot C."/>
            <person name="O'Bleness M."/>
            <person name="Paule C.R."/>
            <person name="Poulain J."/>
            <person name="Prion F."/>
            <person name="Qin B."/>
            <person name="Qu C."/>
            <person name="Retzel E.F."/>
            <person name="Riddle C."/>
            <person name="Sallet E."/>
            <person name="Samain S."/>
            <person name="Samson N."/>
            <person name="Sanders I."/>
            <person name="Saurat O."/>
            <person name="Scarpelli C."/>
            <person name="Schiex T."/>
            <person name="Segurens B."/>
            <person name="Severin A.J."/>
            <person name="Sherrier D.J."/>
            <person name="Shi R."/>
            <person name="Sims S."/>
            <person name="Singer S.R."/>
            <person name="Sinharoy S."/>
            <person name="Sterck L."/>
            <person name="Viollet A."/>
            <person name="Wang B.B."/>
            <person name="Wang K."/>
            <person name="Wang M."/>
            <person name="Wang X."/>
            <person name="Warfsmann J."/>
            <person name="Weissenbach J."/>
            <person name="White D.D."/>
            <person name="White J.D."/>
            <person name="Wiley G.B."/>
            <person name="Wincker P."/>
            <person name="Xing Y."/>
            <person name="Yang L."/>
            <person name="Yao Z."/>
            <person name="Ying F."/>
            <person name="Zhai J."/>
            <person name="Zhou L."/>
            <person name="Zuber A."/>
            <person name="Denarie J."/>
            <person name="Dixon R.A."/>
            <person name="May G.D."/>
            <person name="Schwartz D.C."/>
            <person name="Rogers J."/>
            <person name="Quetier F."/>
            <person name="Town C.D."/>
            <person name="Roe B.A."/>
        </authorList>
    </citation>
    <scope>NUCLEOTIDE SEQUENCE [LARGE SCALE GENOMIC DNA]</scope>
    <source>
        <strain evidence="2">A17</strain>
        <strain evidence="3 4">cv. Jemalong A17</strain>
    </source>
</reference>
<keyword evidence="1 2" id="KW-0812">Transmembrane</keyword>
<protein>
    <submittedName>
        <fullName evidence="2">Transmembrane protein, putative</fullName>
    </submittedName>
</protein>
<dbReference type="Proteomes" id="UP000002051">
    <property type="component" value="Chromosome 6"/>
</dbReference>
<evidence type="ECO:0000313" key="3">
    <source>
        <dbReference type="EnsemblPlants" id="KEH27127"/>
    </source>
</evidence>
<gene>
    <name evidence="2" type="ordered locus">MTR_6g086830</name>
</gene>